<evidence type="ECO:0000256" key="1">
    <source>
        <dbReference type="SAM" id="SignalP"/>
    </source>
</evidence>
<keyword evidence="4" id="KW-1185">Reference proteome</keyword>
<feature type="signal peptide" evidence="1">
    <location>
        <begin position="1"/>
        <end position="22"/>
    </location>
</feature>
<dbReference type="EMBL" id="KN822251">
    <property type="protein sequence ID" value="KIM51558.1"/>
    <property type="molecule type" value="Genomic_DNA"/>
</dbReference>
<dbReference type="OrthoDB" id="1046782at2759"/>
<feature type="chain" id="PRO_5002174662" evidence="1">
    <location>
        <begin position="23"/>
        <end position="778"/>
    </location>
</feature>
<protein>
    <submittedName>
        <fullName evidence="3">Glycoside hydrolase family 55 protein</fullName>
    </submittedName>
</protein>
<feature type="domain" description="Rhamnogalacturonase A/B/Epimerase-like pectate lyase" evidence="2">
    <location>
        <begin position="65"/>
        <end position="291"/>
    </location>
</feature>
<dbReference type="Proteomes" id="UP000053989">
    <property type="component" value="Unassembled WGS sequence"/>
</dbReference>
<dbReference type="FunFam" id="2.160.20.10:FF:000049">
    <property type="entry name" value="Putative exo-beta-1,3-glucanase"/>
    <property type="match status" value="1"/>
</dbReference>
<dbReference type="InterPro" id="IPR011050">
    <property type="entry name" value="Pectin_lyase_fold/virulence"/>
</dbReference>
<organism evidence="3 4">
    <name type="scientific">Scleroderma citrinum Foug A</name>
    <dbReference type="NCBI Taxonomy" id="1036808"/>
    <lineage>
        <taxon>Eukaryota</taxon>
        <taxon>Fungi</taxon>
        <taxon>Dikarya</taxon>
        <taxon>Basidiomycota</taxon>
        <taxon>Agaricomycotina</taxon>
        <taxon>Agaricomycetes</taxon>
        <taxon>Agaricomycetidae</taxon>
        <taxon>Boletales</taxon>
        <taxon>Sclerodermatineae</taxon>
        <taxon>Sclerodermataceae</taxon>
        <taxon>Scleroderma</taxon>
    </lineage>
</organism>
<dbReference type="PANTHER" id="PTHR33928:SF2">
    <property type="entry name" value="PECTATE LYASE SUPERFAMILY PROTEIN DOMAIN-CONTAINING PROTEIN-RELATED"/>
    <property type="match status" value="1"/>
</dbReference>
<dbReference type="InterPro" id="IPR039279">
    <property type="entry name" value="QRT3-like"/>
</dbReference>
<sequence length="778" mass="82236">MRFFFALSALGIVLLVSRPVSGLGSSCSAPLGNGTASPSDPYWMETIKHQGTSAFNPNPSTYQVFRNVKNFGAKGDGVTDDTAAINSAMTSSGRCGGNTCSSSTVTPAILYFPKGSYLVSSAINMYYYTQMIGDPKNPPTLLASSSFSGFAVIDADPYIPNGYGAQWYTNQDNFLRSVRNLIIDLRQIPASSSAIGLHWQVAQATSLINVFVEMSTAAGNSHQGLFMENGSGGFMEDVVFNGGKYGMQVGNQQFTIRNLTVNNANTAVFGIWNWGFTFQGVTINNCQVGFDLTTGGTAQSNQTVGSEAIIDAVVTDTPIFIRTSTASNGKLGGSLVLNNIKLNNVPIAVGVNGGATVLAGGTITITSWGQGNVFSGTSGTATFTQGNIVAANKPSSLLYTSGRIFGKSHPQYINYAVSQFISVKSQGATGDGHTDDTAAIQNVLNQYAGCKIFFFDAGTYYVTNTISIPAGTQIVGEAWSVILAGGSGFQNQNSPKVVAQAGIAGSTGVMEISDMIFSTVGPAPGAILLEWNVHEPSGQQGAAGLWDTHVRLGGAAGTNMQIAQCPSGTQNINCQAAFLGIHLTPGSSAYLQGTWVWTADHDLDANNSPQTSIFTGRGILSESAGPVWLIGTSSEHAALYQYNLANAQNHWIGFAETETPYYQPVPAAPAPFSSFSTYLDPTFTASNDMAWAMWVQNSQNIILFGAGFYSFFQNYAQSCTNTWNCQAQIFNIDSSSTITVYSLSTVGVTYQLSVSGIGVVNESSNPDGFQETLTAWSR</sequence>
<dbReference type="HOGENOM" id="CLU_002540_2_2_1"/>
<name>A0A0C2YPC3_9AGAM</name>
<evidence type="ECO:0000313" key="4">
    <source>
        <dbReference type="Proteomes" id="UP000053989"/>
    </source>
</evidence>
<dbReference type="InParanoid" id="A0A0C2YPC3"/>
<dbReference type="STRING" id="1036808.A0A0C2YPC3"/>
<dbReference type="GO" id="GO:0004650">
    <property type="term" value="F:polygalacturonase activity"/>
    <property type="evidence" value="ECO:0007669"/>
    <property type="project" value="InterPro"/>
</dbReference>
<dbReference type="AlphaFoldDB" id="A0A0C2YPC3"/>
<dbReference type="Pfam" id="PF12708">
    <property type="entry name" value="Pect-lyase_RHGA_epim"/>
    <property type="match status" value="2"/>
</dbReference>
<feature type="domain" description="Rhamnogalacturonase A/B/Epimerase-like pectate lyase" evidence="2">
    <location>
        <begin position="420"/>
        <end position="533"/>
    </location>
</feature>
<keyword evidence="1" id="KW-0732">Signal</keyword>
<dbReference type="PANTHER" id="PTHR33928">
    <property type="entry name" value="POLYGALACTURONASE QRT3"/>
    <property type="match status" value="1"/>
</dbReference>
<dbReference type="CDD" id="cd23668">
    <property type="entry name" value="GH55_beta13glucanase-like"/>
    <property type="match status" value="1"/>
</dbReference>
<proteinExistence type="predicted"/>
<accession>A0A0C2YPC3</accession>
<gene>
    <name evidence="3" type="ORF">SCLCIDRAFT_33343</name>
</gene>
<dbReference type="Gene3D" id="2.160.20.10">
    <property type="entry name" value="Single-stranded right-handed beta-helix, Pectin lyase-like"/>
    <property type="match status" value="2"/>
</dbReference>
<keyword evidence="3" id="KW-0378">Hydrolase</keyword>
<dbReference type="SUPFAM" id="SSF51126">
    <property type="entry name" value="Pectin lyase-like"/>
    <property type="match status" value="2"/>
</dbReference>
<evidence type="ECO:0000313" key="3">
    <source>
        <dbReference type="EMBL" id="KIM51558.1"/>
    </source>
</evidence>
<evidence type="ECO:0000259" key="2">
    <source>
        <dbReference type="Pfam" id="PF12708"/>
    </source>
</evidence>
<reference evidence="3 4" key="1">
    <citation type="submission" date="2014-04" db="EMBL/GenBank/DDBJ databases">
        <authorList>
            <consortium name="DOE Joint Genome Institute"/>
            <person name="Kuo A."/>
            <person name="Kohler A."/>
            <person name="Nagy L.G."/>
            <person name="Floudas D."/>
            <person name="Copeland A."/>
            <person name="Barry K.W."/>
            <person name="Cichocki N."/>
            <person name="Veneault-Fourrey C."/>
            <person name="LaButti K."/>
            <person name="Lindquist E.A."/>
            <person name="Lipzen A."/>
            <person name="Lundell T."/>
            <person name="Morin E."/>
            <person name="Murat C."/>
            <person name="Sun H."/>
            <person name="Tunlid A."/>
            <person name="Henrissat B."/>
            <person name="Grigoriev I.V."/>
            <person name="Hibbett D.S."/>
            <person name="Martin F."/>
            <person name="Nordberg H.P."/>
            <person name="Cantor M.N."/>
            <person name="Hua S.X."/>
        </authorList>
    </citation>
    <scope>NUCLEOTIDE SEQUENCE [LARGE SCALE GENOMIC DNA]</scope>
    <source>
        <strain evidence="3 4">Foug A</strain>
    </source>
</reference>
<dbReference type="InterPro" id="IPR012334">
    <property type="entry name" value="Pectin_lyas_fold"/>
</dbReference>
<dbReference type="InterPro" id="IPR024535">
    <property type="entry name" value="RHGA/B-epi-like_pectate_lyase"/>
</dbReference>
<reference evidence="4" key="2">
    <citation type="submission" date="2015-01" db="EMBL/GenBank/DDBJ databases">
        <title>Evolutionary Origins and Diversification of the Mycorrhizal Mutualists.</title>
        <authorList>
            <consortium name="DOE Joint Genome Institute"/>
            <consortium name="Mycorrhizal Genomics Consortium"/>
            <person name="Kohler A."/>
            <person name="Kuo A."/>
            <person name="Nagy L.G."/>
            <person name="Floudas D."/>
            <person name="Copeland A."/>
            <person name="Barry K.W."/>
            <person name="Cichocki N."/>
            <person name="Veneault-Fourrey C."/>
            <person name="LaButti K."/>
            <person name="Lindquist E.A."/>
            <person name="Lipzen A."/>
            <person name="Lundell T."/>
            <person name="Morin E."/>
            <person name="Murat C."/>
            <person name="Riley R."/>
            <person name="Ohm R."/>
            <person name="Sun H."/>
            <person name="Tunlid A."/>
            <person name="Henrissat B."/>
            <person name="Grigoriev I.V."/>
            <person name="Hibbett D.S."/>
            <person name="Martin F."/>
        </authorList>
    </citation>
    <scope>NUCLEOTIDE SEQUENCE [LARGE SCALE GENOMIC DNA]</scope>
    <source>
        <strain evidence="4">Foug A</strain>
    </source>
</reference>